<dbReference type="GO" id="GO:0016491">
    <property type="term" value="F:oxidoreductase activity"/>
    <property type="evidence" value="ECO:0007669"/>
    <property type="project" value="UniProtKB-KW"/>
</dbReference>
<evidence type="ECO:0000313" key="6">
    <source>
        <dbReference type="Proteomes" id="UP000265581"/>
    </source>
</evidence>
<dbReference type="Proteomes" id="UP000265581">
    <property type="component" value="Unassembled WGS sequence"/>
</dbReference>
<dbReference type="Pfam" id="PF01408">
    <property type="entry name" value="GFO_IDH_MocA"/>
    <property type="match status" value="1"/>
</dbReference>
<comment type="caution">
    <text evidence="5">The sequence shown here is derived from an EMBL/GenBank/DDBJ whole genome shotgun (WGS) entry which is preliminary data.</text>
</comment>
<dbReference type="InterPro" id="IPR050984">
    <property type="entry name" value="Gfo/Idh/MocA_domain"/>
</dbReference>
<gene>
    <name evidence="5" type="ORF">DX116_09915</name>
</gene>
<proteinExistence type="inferred from homology"/>
<sequence>MTITTPVRWGILATGGIAEKFANDLALVADNELVAVGSRRIEAARDFADRHGATRAHGSYEELVADPDVDVVYVATPHGRHLEDVRLCFAAGKHVLCEKALTLTADDSAALVSEAAERGLFFAEAMWMRTNPNVRRMLEIVRSGDLGDVLQVRAELGFVGRPDVARLWDVALGASSLLDVGIYPLTFAHMVLGEPVRIAAAGVVSDTGVDLSGGATLTYPSGAVASIAWTQVALGDNRAVIAGDRGRIEVPGRFHHADGFTVVRGDDREEVALPVTGRGYSHEIEEVAACLRAGATTSAVLPLDETVSIQRQMDEILQQVDAPASRSGAAR</sequence>
<feature type="domain" description="GFO/IDH/MocA-like oxidoreductase" evidence="4">
    <location>
        <begin position="134"/>
        <end position="249"/>
    </location>
</feature>
<dbReference type="PANTHER" id="PTHR22604">
    <property type="entry name" value="OXIDOREDUCTASES"/>
    <property type="match status" value="1"/>
</dbReference>
<keyword evidence="6" id="KW-1185">Reference proteome</keyword>
<dbReference type="InterPro" id="IPR055170">
    <property type="entry name" value="GFO_IDH_MocA-like_dom"/>
</dbReference>
<evidence type="ECO:0000313" key="5">
    <source>
        <dbReference type="EMBL" id="REK74116.1"/>
    </source>
</evidence>
<dbReference type="Gene3D" id="3.30.360.10">
    <property type="entry name" value="Dihydrodipicolinate Reductase, domain 2"/>
    <property type="match status" value="1"/>
</dbReference>
<dbReference type="Gene3D" id="3.40.50.720">
    <property type="entry name" value="NAD(P)-binding Rossmann-like Domain"/>
    <property type="match status" value="1"/>
</dbReference>
<dbReference type="RefSeq" id="WP_119704223.1">
    <property type="nucleotide sequence ID" value="NZ_JBHSOI010000001.1"/>
</dbReference>
<organism evidence="5 6">
    <name type="scientific">Aeromicrobium endophyticum</name>
    <dbReference type="NCBI Taxonomy" id="2292704"/>
    <lineage>
        <taxon>Bacteria</taxon>
        <taxon>Bacillati</taxon>
        <taxon>Actinomycetota</taxon>
        <taxon>Actinomycetes</taxon>
        <taxon>Propionibacteriales</taxon>
        <taxon>Nocardioidaceae</taxon>
        <taxon>Aeromicrobium</taxon>
    </lineage>
</organism>
<evidence type="ECO:0000256" key="2">
    <source>
        <dbReference type="ARBA" id="ARBA00023002"/>
    </source>
</evidence>
<dbReference type="Pfam" id="PF22725">
    <property type="entry name" value="GFO_IDH_MocA_C3"/>
    <property type="match status" value="1"/>
</dbReference>
<dbReference type="GO" id="GO:0000166">
    <property type="term" value="F:nucleotide binding"/>
    <property type="evidence" value="ECO:0007669"/>
    <property type="project" value="InterPro"/>
</dbReference>
<dbReference type="SUPFAM" id="SSF55347">
    <property type="entry name" value="Glyceraldehyde-3-phosphate dehydrogenase-like, C-terminal domain"/>
    <property type="match status" value="1"/>
</dbReference>
<dbReference type="InterPro" id="IPR000683">
    <property type="entry name" value="Gfo/Idh/MocA-like_OxRdtase_N"/>
</dbReference>
<dbReference type="EMBL" id="QUBR01000001">
    <property type="protein sequence ID" value="REK74116.1"/>
    <property type="molecule type" value="Genomic_DNA"/>
</dbReference>
<dbReference type="SUPFAM" id="SSF51735">
    <property type="entry name" value="NAD(P)-binding Rossmann-fold domains"/>
    <property type="match status" value="1"/>
</dbReference>
<keyword evidence="2" id="KW-0560">Oxidoreductase</keyword>
<dbReference type="OrthoDB" id="9815825at2"/>
<name>A0A371PEQ8_9ACTN</name>
<protein>
    <submittedName>
        <fullName evidence="5">Gfo/Idh/MocA family oxidoreductase</fullName>
    </submittedName>
</protein>
<evidence type="ECO:0000259" key="4">
    <source>
        <dbReference type="Pfam" id="PF22725"/>
    </source>
</evidence>
<reference evidence="5 6" key="1">
    <citation type="submission" date="2018-08" db="EMBL/GenBank/DDBJ databases">
        <title>Aeromicrobium sp. M2KJ-4, whole genome shotgun sequence.</title>
        <authorList>
            <person name="Tuo L."/>
        </authorList>
    </citation>
    <scope>NUCLEOTIDE SEQUENCE [LARGE SCALE GENOMIC DNA]</scope>
    <source>
        <strain evidence="5 6">M2KJ-4</strain>
    </source>
</reference>
<accession>A0A371PEQ8</accession>
<dbReference type="AlphaFoldDB" id="A0A371PEQ8"/>
<dbReference type="PANTHER" id="PTHR22604:SF105">
    <property type="entry name" value="TRANS-1,2-DIHYDROBENZENE-1,2-DIOL DEHYDROGENASE"/>
    <property type="match status" value="1"/>
</dbReference>
<evidence type="ECO:0000256" key="1">
    <source>
        <dbReference type="ARBA" id="ARBA00010928"/>
    </source>
</evidence>
<feature type="domain" description="Gfo/Idh/MocA-like oxidoreductase N-terminal" evidence="3">
    <location>
        <begin position="8"/>
        <end position="121"/>
    </location>
</feature>
<comment type="similarity">
    <text evidence="1">Belongs to the Gfo/Idh/MocA family.</text>
</comment>
<dbReference type="InterPro" id="IPR036291">
    <property type="entry name" value="NAD(P)-bd_dom_sf"/>
</dbReference>
<evidence type="ECO:0000259" key="3">
    <source>
        <dbReference type="Pfam" id="PF01408"/>
    </source>
</evidence>